<keyword evidence="4" id="KW-0812">Transmembrane</keyword>
<keyword evidence="1" id="KW-0677">Repeat</keyword>
<keyword evidence="5" id="KW-0732">Signal</keyword>
<keyword evidence="7" id="KW-1185">Reference proteome</keyword>
<evidence type="ECO:0000256" key="5">
    <source>
        <dbReference type="SAM" id="SignalP"/>
    </source>
</evidence>
<sequence length="628" mass="68508">MAVLASLLRFAVHRASADQNPRDDFCRRYGHQTTVIDNKLYIDGGFVNFNSFRMDHKSYPNTWLGYHDLNNLTLRNNEAWPNLNISLTKDPNHIPTVHGGVLWGDSINKRFFVFGGEDTGGLASENFHLQSYDILNDKWDDFGLLAQQSNISSYGAGVGVSETGQGYYYGGWISNASMRGWTQGRTMSSSFYQYEYDSNTTREMNSPDNYPRAEGAMVWIPAGDTGMLVYFGGLVSPYGNGTATPQPLDKIFLYDPSTNAWETQKATGEIPMDRRQFCAGAAWAPDRSSYNIYIWGGLDAAQPGGNLTARNDVFILTLPSFIWLKVFPDYHGNATYDFGHYAASCNMVLGNSQMFVIGGTYPNRGDEDRCDLAQPAWAQHNLFTGTKGNVGDHPNDTYWALPDTNITSNVVPIDVYKVVGGDKNGGATLLAPKSGYDTPNGDLQSLLTRKPTFAARSATRPIPTAPPTSTVPPPSESRGAASLSTGAIVGIAIGSVAALIGLFIFACWLIGRHVGRRREKQRQQSLTSEPYYYGPSMVDPFAPPAGPPAQLDDTSPDSLAQLSSTCSEPRPPATKTDNAEEDRAVSPKRTYCHAIVAGGHPSGRLAWPGPEGAIVRDEVRGAFGIHDM</sequence>
<comment type="caution">
    <text evidence="6">The sequence shown here is derived from an EMBL/GenBank/DDBJ whole genome shotgun (WGS) entry which is preliminary data.</text>
</comment>
<feature type="region of interest" description="Disordered" evidence="3">
    <location>
        <begin position="454"/>
        <end position="481"/>
    </location>
</feature>
<dbReference type="Proteomes" id="UP001303889">
    <property type="component" value="Unassembled WGS sequence"/>
</dbReference>
<evidence type="ECO:0000313" key="6">
    <source>
        <dbReference type="EMBL" id="KAK3897644.1"/>
    </source>
</evidence>
<dbReference type="AlphaFoldDB" id="A0AAN6MCJ0"/>
<protein>
    <recommendedName>
        <fullName evidence="8">Kelch repeat-containing protein</fullName>
    </recommendedName>
</protein>
<evidence type="ECO:0000256" key="2">
    <source>
        <dbReference type="ARBA" id="ARBA00023004"/>
    </source>
</evidence>
<feature type="region of interest" description="Disordered" evidence="3">
    <location>
        <begin position="518"/>
        <end position="586"/>
    </location>
</feature>
<feature type="compositionally biased region" description="Polar residues" evidence="3">
    <location>
        <begin position="552"/>
        <end position="567"/>
    </location>
</feature>
<evidence type="ECO:0000256" key="3">
    <source>
        <dbReference type="SAM" id="MobiDB-lite"/>
    </source>
</evidence>
<feature type="chain" id="PRO_5042812352" description="Kelch repeat-containing protein" evidence="5">
    <location>
        <begin position="18"/>
        <end position="628"/>
    </location>
</feature>
<keyword evidence="2" id="KW-0408">Iron</keyword>
<dbReference type="InterPro" id="IPR015915">
    <property type="entry name" value="Kelch-typ_b-propeller"/>
</dbReference>
<evidence type="ECO:0000313" key="7">
    <source>
        <dbReference type="Proteomes" id="UP001303889"/>
    </source>
</evidence>
<dbReference type="SUPFAM" id="SSF50965">
    <property type="entry name" value="Galactose oxidase, central domain"/>
    <property type="match status" value="1"/>
</dbReference>
<reference evidence="6" key="1">
    <citation type="journal article" date="2023" name="Mol. Phylogenet. Evol.">
        <title>Genome-scale phylogeny and comparative genomics of the fungal order Sordariales.</title>
        <authorList>
            <person name="Hensen N."/>
            <person name="Bonometti L."/>
            <person name="Westerberg I."/>
            <person name="Brannstrom I.O."/>
            <person name="Guillou S."/>
            <person name="Cros-Aarteil S."/>
            <person name="Calhoun S."/>
            <person name="Haridas S."/>
            <person name="Kuo A."/>
            <person name="Mondo S."/>
            <person name="Pangilinan J."/>
            <person name="Riley R."/>
            <person name="LaButti K."/>
            <person name="Andreopoulos B."/>
            <person name="Lipzen A."/>
            <person name="Chen C."/>
            <person name="Yan M."/>
            <person name="Daum C."/>
            <person name="Ng V."/>
            <person name="Clum A."/>
            <person name="Steindorff A."/>
            <person name="Ohm R.A."/>
            <person name="Martin F."/>
            <person name="Silar P."/>
            <person name="Natvig D.O."/>
            <person name="Lalanne C."/>
            <person name="Gautier V."/>
            <person name="Ament-Velasquez S.L."/>
            <person name="Kruys A."/>
            <person name="Hutchinson M.I."/>
            <person name="Powell A.J."/>
            <person name="Barry K."/>
            <person name="Miller A.N."/>
            <person name="Grigoriev I.V."/>
            <person name="Debuchy R."/>
            <person name="Gladieux P."/>
            <person name="Hiltunen Thoren M."/>
            <person name="Johannesson H."/>
        </authorList>
    </citation>
    <scope>NUCLEOTIDE SEQUENCE</scope>
    <source>
        <strain evidence="6">CBS 103.79</strain>
    </source>
</reference>
<dbReference type="PANTHER" id="PTHR47435:SF4">
    <property type="entry name" value="KELCH REPEAT PROTEIN (AFU_ORTHOLOGUE AFUA_5G12780)"/>
    <property type="match status" value="1"/>
</dbReference>
<reference evidence="6" key="2">
    <citation type="submission" date="2023-05" db="EMBL/GenBank/DDBJ databases">
        <authorList>
            <consortium name="Lawrence Berkeley National Laboratory"/>
            <person name="Steindorff A."/>
            <person name="Hensen N."/>
            <person name="Bonometti L."/>
            <person name="Westerberg I."/>
            <person name="Brannstrom I.O."/>
            <person name="Guillou S."/>
            <person name="Cros-Aarteil S."/>
            <person name="Calhoun S."/>
            <person name="Haridas S."/>
            <person name="Kuo A."/>
            <person name="Mondo S."/>
            <person name="Pangilinan J."/>
            <person name="Riley R."/>
            <person name="Labutti K."/>
            <person name="Andreopoulos B."/>
            <person name="Lipzen A."/>
            <person name="Chen C."/>
            <person name="Yanf M."/>
            <person name="Daum C."/>
            <person name="Ng V."/>
            <person name="Clum A."/>
            <person name="Ohm R."/>
            <person name="Martin F."/>
            <person name="Silar P."/>
            <person name="Natvig D."/>
            <person name="Lalanne C."/>
            <person name="Gautier V."/>
            <person name="Ament-Velasquez S.L."/>
            <person name="Kruys A."/>
            <person name="Hutchinson M.I."/>
            <person name="Powell A.J."/>
            <person name="Barry K."/>
            <person name="Miller A.N."/>
            <person name="Grigoriev I.V."/>
            <person name="Debuchy R."/>
            <person name="Gladieux P."/>
            <person name="Thoren M.H."/>
            <person name="Johannesson H."/>
        </authorList>
    </citation>
    <scope>NUCLEOTIDE SEQUENCE</scope>
    <source>
        <strain evidence="6">CBS 103.79</strain>
    </source>
</reference>
<keyword evidence="4" id="KW-0472">Membrane</keyword>
<dbReference type="Gene3D" id="2.120.10.80">
    <property type="entry name" value="Kelch-type beta propeller"/>
    <property type="match status" value="2"/>
</dbReference>
<evidence type="ECO:0008006" key="8">
    <source>
        <dbReference type="Google" id="ProtNLM"/>
    </source>
</evidence>
<gene>
    <name evidence="6" type="ORF">C8A05DRAFT_47814</name>
</gene>
<feature type="signal peptide" evidence="5">
    <location>
        <begin position="1"/>
        <end position="17"/>
    </location>
</feature>
<dbReference type="EMBL" id="MU856105">
    <property type="protein sequence ID" value="KAK3897644.1"/>
    <property type="molecule type" value="Genomic_DNA"/>
</dbReference>
<organism evidence="6 7">
    <name type="scientific">Staphylotrichum tortipilum</name>
    <dbReference type="NCBI Taxonomy" id="2831512"/>
    <lineage>
        <taxon>Eukaryota</taxon>
        <taxon>Fungi</taxon>
        <taxon>Dikarya</taxon>
        <taxon>Ascomycota</taxon>
        <taxon>Pezizomycotina</taxon>
        <taxon>Sordariomycetes</taxon>
        <taxon>Sordariomycetidae</taxon>
        <taxon>Sordariales</taxon>
        <taxon>Chaetomiaceae</taxon>
        <taxon>Staphylotrichum</taxon>
    </lineage>
</organism>
<keyword evidence="4" id="KW-1133">Transmembrane helix</keyword>
<dbReference type="InterPro" id="IPR011043">
    <property type="entry name" value="Gal_Oxase/kelch_b-propeller"/>
</dbReference>
<evidence type="ECO:0000256" key="4">
    <source>
        <dbReference type="SAM" id="Phobius"/>
    </source>
</evidence>
<proteinExistence type="predicted"/>
<dbReference type="PANTHER" id="PTHR47435">
    <property type="entry name" value="KELCH REPEAT PROTEIN (AFU_ORTHOLOGUE AFUA_5G12780)"/>
    <property type="match status" value="1"/>
</dbReference>
<accession>A0AAN6MCJ0</accession>
<name>A0AAN6MCJ0_9PEZI</name>
<evidence type="ECO:0000256" key="1">
    <source>
        <dbReference type="ARBA" id="ARBA00022737"/>
    </source>
</evidence>
<feature type="compositionally biased region" description="Pro residues" evidence="3">
    <location>
        <begin position="463"/>
        <end position="475"/>
    </location>
</feature>
<dbReference type="GO" id="GO:0019760">
    <property type="term" value="P:glucosinolate metabolic process"/>
    <property type="evidence" value="ECO:0007669"/>
    <property type="project" value="UniProtKB-ARBA"/>
</dbReference>
<feature type="transmembrane region" description="Helical" evidence="4">
    <location>
        <begin position="487"/>
        <end position="511"/>
    </location>
</feature>